<evidence type="ECO:0000256" key="4">
    <source>
        <dbReference type="ARBA" id="ARBA00022776"/>
    </source>
</evidence>
<evidence type="ECO:0000256" key="8">
    <source>
        <dbReference type="RuleBase" id="RU368072"/>
    </source>
</evidence>
<organism evidence="12 13">
    <name type="scientific">Hordeum vulgare subsp. vulgare</name>
    <name type="common">Domesticated barley</name>
    <dbReference type="NCBI Taxonomy" id="112509"/>
    <lineage>
        <taxon>Eukaryota</taxon>
        <taxon>Viridiplantae</taxon>
        <taxon>Streptophyta</taxon>
        <taxon>Embryophyta</taxon>
        <taxon>Tracheophyta</taxon>
        <taxon>Spermatophyta</taxon>
        <taxon>Magnoliopsida</taxon>
        <taxon>Liliopsida</taxon>
        <taxon>Poales</taxon>
        <taxon>Poaceae</taxon>
        <taxon>BOP clade</taxon>
        <taxon>Pooideae</taxon>
        <taxon>Triticodae</taxon>
        <taxon>Triticeae</taxon>
        <taxon>Hordeinae</taxon>
        <taxon>Hordeum</taxon>
    </lineage>
</organism>
<reference evidence="13" key="1">
    <citation type="journal article" date="2012" name="Nature">
        <title>A physical, genetic and functional sequence assembly of the barley genome.</title>
        <authorList>
            <consortium name="The International Barley Genome Sequencing Consortium"/>
            <person name="Mayer K.F."/>
            <person name="Waugh R."/>
            <person name="Brown J.W."/>
            <person name="Schulman A."/>
            <person name="Langridge P."/>
            <person name="Platzer M."/>
            <person name="Fincher G.B."/>
            <person name="Muehlbauer G.J."/>
            <person name="Sato K."/>
            <person name="Close T.J."/>
            <person name="Wise R.P."/>
            <person name="Stein N."/>
        </authorList>
    </citation>
    <scope>NUCLEOTIDE SEQUENCE [LARGE SCALE GENOMIC DNA]</scope>
    <source>
        <strain evidence="13">cv. Morex</strain>
    </source>
</reference>
<feature type="compositionally biased region" description="Basic residues" evidence="10">
    <location>
        <begin position="36"/>
        <end position="45"/>
    </location>
</feature>
<dbReference type="Gramene" id="HORVU.MOREX.r3.5HG0527750.1">
    <property type="protein sequence ID" value="HORVU.MOREX.r3.5HG0527750.1"/>
    <property type="gene ID" value="HORVU.MOREX.r3.5HG0527750"/>
</dbReference>
<dbReference type="EnsemblPlants" id="HORVU.MOREX.r3.5HG0527750.1">
    <property type="protein sequence ID" value="HORVU.MOREX.r3.5HG0527750.1"/>
    <property type="gene ID" value="HORVU.MOREX.r3.5HG0527750"/>
</dbReference>
<evidence type="ECO:0000256" key="9">
    <source>
        <dbReference type="SAM" id="Coils"/>
    </source>
</evidence>
<gene>
    <name evidence="12" type="primary">LOC123453120</name>
</gene>
<comment type="subcellular location">
    <subcellularLocation>
        <location evidence="8">Chromosome</location>
        <location evidence="8">Centromere</location>
        <location evidence="8">Kinetochore</location>
    </subcellularLocation>
    <subcellularLocation>
        <location evidence="8">Nucleus</location>
    </subcellularLocation>
</comment>
<sequence>MPLVPSPNFVPKSNRKPAISRANPRAPTPAPEMRRGRGGGGRRPRAPPSSASVDQTPMTDLPFHPRNLDHAFSRRDSDAVSICSSRPSSIRTAATSHAGGPITSLSDRASQAAALRAVNAYLAPAAIRLRPPLPSAKDIVAAFHHLAHRLRYPLMAAGWEDDLIALLRALACPYKVTRSALKAPGTPHSWPPLLSILYWLTLLCRFTDGLDASPPDPASNDLMMYLTQSYCLYISCCDEAADSLDEDYHSKARAQIDEKRRDMQELEKELQDVEAERNKQLSAPSRLKAMEEKKDAFTADVQKFEAVVESWSTKIKEKEEALLEKEKELEAKVLNCQQIMAENEELVKQVEVQVVNVRDVNRMAREMQAVENDIAKLENMNAALEEKGWELEAALVSKLEEIEGLAELCNQSLRKLKPRIDFQYEVNSKGSSPAEILGTTYKTALKPALNALLSETNMLVTSKHGESVDLQKKLQGIVNMLEEKRNHVSVLQAKHNEMTAQMDSLDREIQSHVSRCATDARKMKDKFEEKEHHLNTVEKEAEVFLKNSEEGLQAALRETDEETQMCARELLKLIDSISEYKEFVELLIAEIVEELHESAENMASL</sequence>
<reference evidence="12" key="3">
    <citation type="submission" date="2022-01" db="UniProtKB">
        <authorList>
            <consortium name="EnsemblPlants"/>
        </authorList>
    </citation>
    <scope>IDENTIFICATION</scope>
    <source>
        <strain evidence="12">subsp. vulgare</strain>
    </source>
</reference>
<evidence type="ECO:0000313" key="13">
    <source>
        <dbReference type="Proteomes" id="UP000011116"/>
    </source>
</evidence>
<comment type="subunit">
    <text evidence="8">Component of the NDC80 complex.</text>
</comment>
<dbReference type="PANTHER" id="PTHR46681">
    <property type="entry name" value="KINETOCHORE PROTEIN NDC80 HOMOLOG"/>
    <property type="match status" value="1"/>
</dbReference>
<dbReference type="GO" id="GO:0031262">
    <property type="term" value="C:Ndc80 complex"/>
    <property type="evidence" value="ECO:0007669"/>
    <property type="project" value="UniProtKB-UniRule"/>
</dbReference>
<dbReference type="Pfam" id="PF03801">
    <property type="entry name" value="Ndc80_HEC"/>
    <property type="match status" value="1"/>
</dbReference>
<dbReference type="PANTHER" id="PTHR46681:SF5">
    <property type="entry name" value="KINETOCHORE PROTEIN NDC80"/>
    <property type="match status" value="1"/>
</dbReference>
<feature type="compositionally biased region" description="Polar residues" evidence="10">
    <location>
        <begin position="83"/>
        <end position="95"/>
    </location>
</feature>
<dbReference type="InterPro" id="IPR055260">
    <property type="entry name" value="Ndc80_CH"/>
</dbReference>
<feature type="region of interest" description="Disordered" evidence="10">
    <location>
        <begin position="1"/>
        <end position="69"/>
    </location>
</feature>
<dbReference type="GO" id="GO:0051315">
    <property type="term" value="P:attachment of mitotic spindle microtubules to kinetochore"/>
    <property type="evidence" value="ECO:0007669"/>
    <property type="project" value="UniProtKB-UniRule"/>
</dbReference>
<dbReference type="InterPro" id="IPR055307">
    <property type="entry name" value="NDC80_plants"/>
</dbReference>
<keyword evidence="4 8" id="KW-0498">Mitosis</keyword>
<evidence type="ECO:0000256" key="7">
    <source>
        <dbReference type="ARBA" id="ARBA00023328"/>
    </source>
</evidence>
<feature type="coiled-coil region" evidence="9">
    <location>
        <begin position="360"/>
        <end position="394"/>
    </location>
</feature>
<feature type="region of interest" description="Disordered" evidence="10">
    <location>
        <begin position="83"/>
        <end position="102"/>
    </location>
</feature>
<evidence type="ECO:0000256" key="2">
    <source>
        <dbReference type="ARBA" id="ARBA00022454"/>
    </source>
</evidence>
<evidence type="ECO:0000256" key="5">
    <source>
        <dbReference type="ARBA" id="ARBA00023054"/>
    </source>
</evidence>
<dbReference type="Proteomes" id="UP000011116">
    <property type="component" value="Chromosome 5H"/>
</dbReference>
<evidence type="ECO:0000256" key="3">
    <source>
        <dbReference type="ARBA" id="ARBA00022618"/>
    </source>
</evidence>
<keyword evidence="2 8" id="KW-0158">Chromosome</keyword>
<keyword evidence="13" id="KW-1185">Reference proteome</keyword>
<evidence type="ECO:0000256" key="10">
    <source>
        <dbReference type="SAM" id="MobiDB-lite"/>
    </source>
</evidence>
<keyword evidence="7 8" id="KW-0137">Centromere</keyword>
<keyword evidence="6 8" id="KW-0131">Cell cycle</keyword>
<dbReference type="GO" id="GO:0051301">
    <property type="term" value="P:cell division"/>
    <property type="evidence" value="ECO:0007669"/>
    <property type="project" value="UniProtKB-UniRule"/>
</dbReference>
<name>A0A8I6XUQ6_HORVV</name>
<keyword evidence="8" id="KW-0539">Nucleus</keyword>
<dbReference type="GO" id="GO:0005634">
    <property type="term" value="C:nucleus"/>
    <property type="evidence" value="ECO:0007669"/>
    <property type="project" value="UniProtKB-SubCell"/>
</dbReference>
<dbReference type="SMR" id="A0A8I6XUQ6"/>
<accession>A0A8I6XUQ6</accession>
<evidence type="ECO:0000313" key="12">
    <source>
        <dbReference type="EnsemblPlants" id="HORVU.MOREX.r3.5HG0527750.1"/>
    </source>
</evidence>
<keyword evidence="8" id="KW-0995">Kinetochore</keyword>
<dbReference type="InterPro" id="IPR038273">
    <property type="entry name" value="Ndc80_sf"/>
</dbReference>
<keyword evidence="5 9" id="KW-0175">Coiled coil</keyword>
<protein>
    <recommendedName>
        <fullName evidence="8">Kinetochore protein NDC80</fullName>
    </recommendedName>
</protein>
<evidence type="ECO:0000259" key="11">
    <source>
        <dbReference type="Pfam" id="PF03801"/>
    </source>
</evidence>
<comment type="similarity">
    <text evidence="1 8">Belongs to the NDC80/HEC1 family.</text>
</comment>
<keyword evidence="3 8" id="KW-0132">Cell division</keyword>
<proteinExistence type="inferred from homology"/>
<dbReference type="AlphaFoldDB" id="A0A8I6XUQ6"/>
<feature type="domain" description="Kinetochore protein Ndc80 CH" evidence="11">
    <location>
        <begin position="104"/>
        <end position="207"/>
    </location>
</feature>
<evidence type="ECO:0000256" key="1">
    <source>
        <dbReference type="ARBA" id="ARBA00007050"/>
    </source>
</evidence>
<evidence type="ECO:0000256" key="6">
    <source>
        <dbReference type="ARBA" id="ARBA00023306"/>
    </source>
</evidence>
<comment type="function">
    <text evidence="8">Acts as a component of the essential kinetochore-associated NDC80 complex, which is required for chromosome segregation and spindle checkpoint activity.</text>
</comment>
<feature type="coiled-coil region" evidence="9">
    <location>
        <begin position="481"/>
        <end position="540"/>
    </location>
</feature>
<feature type="coiled-coil region" evidence="9">
    <location>
        <begin position="249"/>
        <end position="335"/>
    </location>
</feature>
<reference evidence="12" key="2">
    <citation type="submission" date="2020-10" db="EMBL/GenBank/DDBJ databases">
        <authorList>
            <person name="Scholz U."/>
            <person name="Mascher M."/>
            <person name="Fiebig A."/>
        </authorList>
    </citation>
    <scope>NUCLEOTIDE SEQUENCE [LARGE SCALE GENOMIC DNA]</scope>
    <source>
        <strain evidence="12">cv. Morex</strain>
    </source>
</reference>
<dbReference type="Gene3D" id="1.10.418.30">
    <property type="entry name" value="Ncd80 complex, Ncd80 subunit"/>
    <property type="match status" value="1"/>
</dbReference>